<dbReference type="Proteomes" id="UP000037237">
    <property type="component" value="Unassembled WGS sequence"/>
</dbReference>
<dbReference type="PANTHER" id="PTHR11203:SF51">
    <property type="entry name" value="CLEAVAGE AND POLYADENYLATION SPECIFICITY FACTOR"/>
    <property type="match status" value="1"/>
</dbReference>
<evidence type="ECO:0000313" key="3">
    <source>
        <dbReference type="EMBL" id="KON33055.1"/>
    </source>
</evidence>
<dbReference type="InterPro" id="IPR050698">
    <property type="entry name" value="MBL"/>
</dbReference>
<name>A0A0M0BXG7_9ARCH</name>
<accession>A0A0M0BXG7</accession>
<proteinExistence type="predicted"/>
<evidence type="ECO:0000256" key="1">
    <source>
        <dbReference type="ARBA" id="ARBA00001947"/>
    </source>
</evidence>
<dbReference type="PANTHER" id="PTHR11203">
    <property type="entry name" value="CLEAVAGE AND POLYADENYLATION SPECIFICITY FACTOR FAMILY MEMBER"/>
    <property type="match status" value="1"/>
</dbReference>
<dbReference type="Gene3D" id="3.60.15.10">
    <property type="entry name" value="Ribonuclease Z/Hydroxyacylglutathione hydrolase-like"/>
    <property type="match status" value="1"/>
</dbReference>
<dbReference type="InterPro" id="IPR036866">
    <property type="entry name" value="RibonucZ/Hydroxyglut_hydro"/>
</dbReference>
<dbReference type="GO" id="GO:0004521">
    <property type="term" value="F:RNA endonuclease activity"/>
    <property type="evidence" value="ECO:0007669"/>
    <property type="project" value="TreeGrafter"/>
</dbReference>
<sequence>MKVPETQSILSKANVTKLGAVLLGKHVACDAYDEARPIRVVTHAHADHMVGLGKSLKTCEVTVMTPATMDLISALKGPSFLSRGIVKTLDYEEALIYGDETLTLHYADHILGTAQALVEDKEQTRILYTSDFKFSRTPLVDVDILVMEATYGDPVRVRPFSMMVEGMLISLVEQGLKRGPVYVFGYHGKLQKMMRILYEAKVKTPFIVPEKIFKVSKVCEQHGMKLGRHLLPFDGELSQSMLNQNEPCIVFYHSFSRKKVEGDALRISASGWEFRKPCRKIAENEYVIALSDHSDFNELLEYVERCNPRMVITDRYRSEAAKIFAKEIEKRLKIPAKAAPI</sequence>
<gene>
    <name evidence="3" type="ORF">AC477_02090</name>
</gene>
<evidence type="ECO:0008006" key="5">
    <source>
        <dbReference type="Google" id="ProtNLM"/>
    </source>
</evidence>
<comment type="caution">
    <text evidence="3">The sequence shown here is derived from an EMBL/GenBank/DDBJ whole genome shotgun (WGS) entry which is preliminary data.</text>
</comment>
<evidence type="ECO:0000313" key="4">
    <source>
        <dbReference type="Proteomes" id="UP000037237"/>
    </source>
</evidence>
<reference evidence="3 4" key="1">
    <citation type="submission" date="2015-06" db="EMBL/GenBank/DDBJ databases">
        <title>New insights into the roles of widespread benthic archaea in carbon and nitrogen cycling.</title>
        <authorList>
            <person name="Lazar C.S."/>
            <person name="Baker B.J."/>
            <person name="Seitz K.W."/>
            <person name="Hyde A.S."/>
            <person name="Dick G.J."/>
            <person name="Hinrichs K.-U."/>
            <person name="Teske A.P."/>
        </authorList>
    </citation>
    <scope>NUCLEOTIDE SEQUENCE [LARGE SCALE GENOMIC DNA]</scope>
    <source>
        <strain evidence="3">SG8-32-1</strain>
    </source>
</reference>
<organism evidence="3 4">
    <name type="scientific">miscellaneous Crenarchaeota group-1 archaeon SG8-32-1</name>
    <dbReference type="NCBI Taxonomy" id="1685124"/>
    <lineage>
        <taxon>Archaea</taxon>
        <taxon>Candidatus Bathyarchaeota</taxon>
        <taxon>MCG-1</taxon>
    </lineage>
</organism>
<dbReference type="SUPFAM" id="SSF56281">
    <property type="entry name" value="Metallo-hydrolase/oxidoreductase"/>
    <property type="match status" value="1"/>
</dbReference>
<protein>
    <recommendedName>
        <fullName evidence="5">Exonuclease</fullName>
    </recommendedName>
</protein>
<keyword evidence="2" id="KW-0378">Hydrolase</keyword>
<keyword evidence="2" id="KW-0540">Nuclease</keyword>
<evidence type="ECO:0000256" key="2">
    <source>
        <dbReference type="ARBA" id="ARBA00022722"/>
    </source>
</evidence>
<dbReference type="AlphaFoldDB" id="A0A0M0BXG7"/>
<comment type="cofactor">
    <cofactor evidence="1">
        <name>Zn(2+)</name>
        <dbReference type="ChEBI" id="CHEBI:29105"/>
    </cofactor>
</comment>
<dbReference type="EMBL" id="LFWU01000043">
    <property type="protein sequence ID" value="KON33055.1"/>
    <property type="molecule type" value="Genomic_DNA"/>
</dbReference>